<evidence type="ECO:0000313" key="3">
    <source>
        <dbReference type="RefSeq" id="XP_005094952.1"/>
    </source>
</evidence>
<dbReference type="Pfam" id="PF04081">
    <property type="entry name" value="DNA_pol_delta_4"/>
    <property type="match status" value="1"/>
</dbReference>
<organism evidence="2 3">
    <name type="scientific">Aplysia californica</name>
    <name type="common">California sea hare</name>
    <dbReference type="NCBI Taxonomy" id="6500"/>
    <lineage>
        <taxon>Eukaryota</taxon>
        <taxon>Metazoa</taxon>
        <taxon>Spiralia</taxon>
        <taxon>Lophotrochozoa</taxon>
        <taxon>Mollusca</taxon>
        <taxon>Gastropoda</taxon>
        <taxon>Heterobranchia</taxon>
        <taxon>Euthyneura</taxon>
        <taxon>Tectipleura</taxon>
        <taxon>Aplysiida</taxon>
        <taxon>Aplysioidea</taxon>
        <taxon>Aplysiidae</taxon>
        <taxon>Aplysia</taxon>
    </lineage>
</organism>
<dbReference type="PANTHER" id="PTHR14303:SF0">
    <property type="entry name" value="DNA POLYMERASE DELTA SUBUNIT 4"/>
    <property type="match status" value="1"/>
</dbReference>
<dbReference type="InterPro" id="IPR007218">
    <property type="entry name" value="DNA_pol_delta_4"/>
</dbReference>
<dbReference type="RefSeq" id="XP_005094952.1">
    <property type="nucleotide sequence ID" value="XM_005094895.3"/>
</dbReference>
<dbReference type="RefSeq" id="XP_035824740.1">
    <property type="nucleotide sequence ID" value="XM_035968847.1"/>
</dbReference>
<keyword evidence="2" id="KW-1185">Reference proteome</keyword>
<reference evidence="3 4" key="1">
    <citation type="submission" date="2025-05" db="UniProtKB">
        <authorList>
            <consortium name="RefSeq"/>
        </authorList>
    </citation>
    <scope>IDENTIFICATION</scope>
</reference>
<proteinExistence type="predicted"/>
<feature type="region of interest" description="Disordered" evidence="1">
    <location>
        <begin position="1"/>
        <end position="38"/>
    </location>
</feature>
<dbReference type="Proteomes" id="UP000694888">
    <property type="component" value="Unplaced"/>
</dbReference>
<sequence length="109" mass="12637">MNRKPIVQVNDAFPQRKRIAHQSRDQVKGSSSKSVAQIHSKAPKELEVLKQFDLTLEFGPCIGISRMERWQRAQNFGLNPPVEVRDIINQHSDDEIYTQCLWNDYSSLK</sequence>
<protein>
    <submittedName>
        <fullName evidence="3 4">DNA polymerase delta subunit 4</fullName>
    </submittedName>
</protein>
<accession>A0ABM0JJB1</accession>
<gene>
    <name evidence="3 4" type="primary">LOC101848277</name>
</gene>
<feature type="compositionally biased region" description="Polar residues" evidence="1">
    <location>
        <begin position="28"/>
        <end position="37"/>
    </location>
</feature>
<name>A0ABM0JJB1_APLCA</name>
<dbReference type="GeneID" id="101848277"/>
<evidence type="ECO:0000313" key="4">
    <source>
        <dbReference type="RefSeq" id="XP_035824740.1"/>
    </source>
</evidence>
<dbReference type="PANTHER" id="PTHR14303">
    <property type="entry name" value="DNA POLYMERASE DELTA SUBUNIT 4"/>
    <property type="match status" value="1"/>
</dbReference>
<evidence type="ECO:0000313" key="2">
    <source>
        <dbReference type="Proteomes" id="UP000694888"/>
    </source>
</evidence>
<evidence type="ECO:0000256" key="1">
    <source>
        <dbReference type="SAM" id="MobiDB-lite"/>
    </source>
</evidence>